<protein>
    <submittedName>
        <fullName evidence="1">Uncharacterized protein</fullName>
    </submittedName>
</protein>
<gene>
    <name evidence="1" type="ORF">MJG53_019245</name>
</gene>
<dbReference type="EMBL" id="CM043051">
    <property type="protein sequence ID" value="KAI4555555.1"/>
    <property type="molecule type" value="Genomic_DNA"/>
</dbReference>
<keyword evidence="2" id="KW-1185">Reference proteome</keyword>
<organism evidence="1 2">
    <name type="scientific">Ovis ammon polii x Ovis aries</name>
    <dbReference type="NCBI Taxonomy" id="2918886"/>
    <lineage>
        <taxon>Eukaryota</taxon>
        <taxon>Metazoa</taxon>
        <taxon>Chordata</taxon>
        <taxon>Craniata</taxon>
        <taxon>Vertebrata</taxon>
        <taxon>Euteleostomi</taxon>
        <taxon>Mammalia</taxon>
        <taxon>Eutheria</taxon>
        <taxon>Laurasiatheria</taxon>
        <taxon>Artiodactyla</taxon>
        <taxon>Ruminantia</taxon>
        <taxon>Pecora</taxon>
        <taxon>Bovidae</taxon>
        <taxon>Caprinae</taxon>
        <taxon>Ovis</taxon>
    </lineage>
</organism>
<reference evidence="1" key="1">
    <citation type="submission" date="2022-03" db="EMBL/GenBank/DDBJ databases">
        <title>Genomic analyses of argali, domestic sheep and their hybrids provide insights into chromosomal evolution, heterosis and genetic basis of agronomic traits.</title>
        <authorList>
            <person name="Li M."/>
        </authorList>
    </citation>
    <scope>NUCLEOTIDE SEQUENCE</scope>
    <source>
        <strain evidence="1">F1 hybrid</strain>
    </source>
</reference>
<proteinExistence type="predicted"/>
<evidence type="ECO:0000313" key="1">
    <source>
        <dbReference type="EMBL" id="KAI4555555.1"/>
    </source>
</evidence>
<comment type="caution">
    <text evidence="1">The sequence shown here is derived from an EMBL/GenBank/DDBJ whole genome shotgun (WGS) entry which is preliminary data.</text>
</comment>
<accession>A0ACB9U2N5</accession>
<name>A0ACB9U2N5_9CETA</name>
<evidence type="ECO:0000313" key="2">
    <source>
        <dbReference type="Proteomes" id="UP001057279"/>
    </source>
</evidence>
<sequence length="275" mass="30771">MPERSGKSVEGQLHDLRCPSCLGRASCKRYKFADALDAFSQKYEIGKHMTSISSNSYSEENELRNHGGNNPTCLQQLWSPVGRGKFLQLPPEISVKVQSSMNADSCMMPRLKHMLVTSTSKQVVGASCSPFSNCKHSLTGLLQWWAVELFPSGSGKKNLSQMRRDFKILMTFHVHPSVFPVVSTLKKMFPLDLLSVLSISFSFCNRRDFHYITSYSFMRLIGSAKDFSVIGAFLVNSALLFRFFSMTMTSDKAHSSPSMLSYLTFSSALLLQGKP</sequence>
<dbReference type="Proteomes" id="UP001057279">
    <property type="component" value="Linkage Group LG26"/>
</dbReference>